<reference evidence="4 5" key="1">
    <citation type="journal article" date="2016" name="Int. J. Syst. Evol. Microbiol.">
        <title>Acidipila dinghuensis sp. nov., an acidobacterium isolated from forest soil.</title>
        <authorList>
            <person name="Jiang Y.W."/>
            <person name="Wang J."/>
            <person name="Chen M.H."/>
            <person name="Lv Y.Y."/>
            <person name="Qiu L.H."/>
        </authorList>
    </citation>
    <scope>NUCLEOTIDE SEQUENCE [LARGE SCALE GENOMIC DNA]</scope>
    <source>
        <strain evidence="4 5">DHOF10</strain>
    </source>
</reference>
<gene>
    <name evidence="4" type="ORF">ESZ00_04210</name>
</gene>
<dbReference type="InterPro" id="IPR052340">
    <property type="entry name" value="RNase_Y/CdgJ"/>
</dbReference>
<feature type="domain" description="HDOD" evidence="3">
    <location>
        <begin position="232"/>
        <end position="417"/>
    </location>
</feature>
<dbReference type="InterPro" id="IPR013976">
    <property type="entry name" value="HDOD"/>
</dbReference>
<dbReference type="PROSITE" id="PS50883">
    <property type="entry name" value="EAL"/>
    <property type="match status" value="1"/>
</dbReference>
<evidence type="ECO:0000259" key="2">
    <source>
        <dbReference type="PROSITE" id="PS50883"/>
    </source>
</evidence>
<dbReference type="Proteomes" id="UP000290253">
    <property type="component" value="Unassembled WGS sequence"/>
</dbReference>
<comment type="caution">
    <text evidence="4">The sequence shown here is derived from an EMBL/GenBank/DDBJ whole genome shotgun (WGS) entry which is preliminary data.</text>
</comment>
<organism evidence="4 5">
    <name type="scientific">Silvibacterium dinghuense</name>
    <dbReference type="NCBI Taxonomy" id="1560006"/>
    <lineage>
        <taxon>Bacteria</taxon>
        <taxon>Pseudomonadati</taxon>
        <taxon>Acidobacteriota</taxon>
        <taxon>Terriglobia</taxon>
        <taxon>Terriglobales</taxon>
        <taxon>Acidobacteriaceae</taxon>
        <taxon>Silvibacterium</taxon>
    </lineage>
</organism>
<dbReference type="InterPro" id="IPR001633">
    <property type="entry name" value="EAL_dom"/>
</dbReference>
<name>A0A4Q1SIC2_9BACT</name>
<dbReference type="EMBL" id="SDMK01000001">
    <property type="protein sequence ID" value="RXS97129.1"/>
    <property type="molecule type" value="Genomic_DNA"/>
</dbReference>
<dbReference type="Gene3D" id="3.20.20.450">
    <property type="entry name" value="EAL domain"/>
    <property type="match status" value="1"/>
</dbReference>
<dbReference type="SMART" id="SM00052">
    <property type="entry name" value="EAL"/>
    <property type="match status" value="1"/>
</dbReference>
<dbReference type="RefSeq" id="WP_129206909.1">
    <property type="nucleotide sequence ID" value="NZ_BMGU01000001.1"/>
</dbReference>
<dbReference type="PANTHER" id="PTHR33525">
    <property type="match status" value="1"/>
</dbReference>
<dbReference type="Gene3D" id="1.10.3210.10">
    <property type="entry name" value="Hypothetical protein af1432"/>
    <property type="match status" value="1"/>
</dbReference>
<dbReference type="OrthoDB" id="9804751at2"/>
<evidence type="ECO:0000256" key="1">
    <source>
        <dbReference type="SAM" id="MobiDB-lite"/>
    </source>
</evidence>
<dbReference type="SUPFAM" id="SSF109604">
    <property type="entry name" value="HD-domain/PDEase-like"/>
    <property type="match status" value="1"/>
</dbReference>
<dbReference type="AlphaFoldDB" id="A0A4Q1SIC2"/>
<accession>A0A4Q1SIC2</accession>
<dbReference type="InterPro" id="IPR014408">
    <property type="entry name" value="dGMP_Pdiesterase_EAL/HD-GYP"/>
</dbReference>
<proteinExistence type="predicted"/>
<evidence type="ECO:0000313" key="4">
    <source>
        <dbReference type="EMBL" id="RXS97129.1"/>
    </source>
</evidence>
<sequence>MTQSHAPESRTELPSESSPAFSDESSKKAAELFPSHATRFLARQPILDAARTVIGYELLFRSGWENFFRGGADDATLQMLDNCVLMGVDNLTQRTLAFINCTREALVERMVAILPPATTVLEVLESVEPDQEVRAACAELRALGYRLALDDFRADSPHQELLSEAAYLKVDFRLSDARERSRIVKLAKSSGAVLLAEKIENMEEFEEAQREGFQLFQGYFFCRPAILAERELPANWANYMRLVGALAREPLNMAEVAPIVEAEASLCYRLLRLANSAAVSSRKAVTSVRSAMVLVGDARFRTLAAIALAAHMGRGQPEVLLQLALERARFCRNLAPLLGEDPNEQCLLGLLSLLSAMLRIPMARLVNSLPLREKAKCVLLGAEGRTAIPLQLITALEAGDWTPCAEVSSRFGVSESQISAIYLEALHWTKTHVQQLGLEGREH</sequence>
<keyword evidence="5" id="KW-1185">Reference proteome</keyword>
<feature type="domain" description="EAL" evidence="2">
    <location>
        <begin position="1"/>
        <end position="238"/>
    </location>
</feature>
<dbReference type="PROSITE" id="PS51833">
    <property type="entry name" value="HDOD"/>
    <property type="match status" value="1"/>
</dbReference>
<dbReference type="Pfam" id="PF08668">
    <property type="entry name" value="HDOD"/>
    <property type="match status" value="1"/>
</dbReference>
<dbReference type="PIRSF" id="PIRSF003180">
    <property type="entry name" value="DiGMPpdiest_YuxH"/>
    <property type="match status" value="1"/>
</dbReference>
<evidence type="ECO:0000259" key="3">
    <source>
        <dbReference type="PROSITE" id="PS51833"/>
    </source>
</evidence>
<evidence type="ECO:0000313" key="5">
    <source>
        <dbReference type="Proteomes" id="UP000290253"/>
    </source>
</evidence>
<dbReference type="SUPFAM" id="SSF141868">
    <property type="entry name" value="EAL domain-like"/>
    <property type="match status" value="1"/>
</dbReference>
<dbReference type="PANTHER" id="PTHR33525:SF4">
    <property type="entry name" value="CYCLIC DI-GMP PHOSPHODIESTERASE CDGJ"/>
    <property type="match status" value="1"/>
</dbReference>
<feature type="region of interest" description="Disordered" evidence="1">
    <location>
        <begin position="1"/>
        <end position="27"/>
    </location>
</feature>
<protein>
    <submittedName>
        <fullName evidence="4">EAL domain-containing protein</fullName>
    </submittedName>
</protein>
<dbReference type="Pfam" id="PF00563">
    <property type="entry name" value="EAL"/>
    <property type="match status" value="1"/>
</dbReference>
<dbReference type="InterPro" id="IPR035919">
    <property type="entry name" value="EAL_sf"/>
</dbReference>
<feature type="compositionally biased region" description="Low complexity" evidence="1">
    <location>
        <begin position="14"/>
        <end position="23"/>
    </location>
</feature>